<dbReference type="InterPro" id="IPR051604">
    <property type="entry name" value="Ergot_Alk_Oxidoreductase"/>
</dbReference>
<protein>
    <recommendedName>
        <fullName evidence="3">NmrA-like domain-containing protein</fullName>
    </recommendedName>
</protein>
<dbReference type="PANTHER" id="PTHR43162:SF1">
    <property type="entry name" value="PRESTALK A DIFFERENTIATION PROTEIN A"/>
    <property type="match status" value="1"/>
</dbReference>
<dbReference type="Gene3D" id="3.90.25.10">
    <property type="entry name" value="UDP-galactose 4-epimerase, domain 1"/>
    <property type="match status" value="1"/>
</dbReference>
<accession>A0ABR3FPF3</accession>
<organism evidence="1 2">
    <name type="scientific">Marasmius crinis-equi</name>
    <dbReference type="NCBI Taxonomy" id="585013"/>
    <lineage>
        <taxon>Eukaryota</taxon>
        <taxon>Fungi</taxon>
        <taxon>Dikarya</taxon>
        <taxon>Basidiomycota</taxon>
        <taxon>Agaricomycotina</taxon>
        <taxon>Agaricomycetes</taxon>
        <taxon>Agaricomycetidae</taxon>
        <taxon>Agaricales</taxon>
        <taxon>Marasmiineae</taxon>
        <taxon>Marasmiaceae</taxon>
        <taxon>Marasmius</taxon>
    </lineage>
</organism>
<dbReference type="EMBL" id="JBAHYK010000164">
    <property type="protein sequence ID" value="KAL0577326.1"/>
    <property type="molecule type" value="Genomic_DNA"/>
</dbReference>
<evidence type="ECO:0000313" key="1">
    <source>
        <dbReference type="EMBL" id="KAL0577326.1"/>
    </source>
</evidence>
<reference evidence="1 2" key="1">
    <citation type="submission" date="2024-02" db="EMBL/GenBank/DDBJ databases">
        <title>A draft genome for the cacao thread blight pathogen Marasmius crinis-equi.</title>
        <authorList>
            <person name="Cohen S.P."/>
            <person name="Baruah I.K."/>
            <person name="Amoako-Attah I."/>
            <person name="Bukari Y."/>
            <person name="Meinhardt L.W."/>
            <person name="Bailey B.A."/>
        </authorList>
    </citation>
    <scope>NUCLEOTIDE SEQUENCE [LARGE SCALE GENOMIC DNA]</scope>
    <source>
        <strain evidence="1 2">GH-76</strain>
    </source>
</reference>
<dbReference type="Gene3D" id="3.40.50.720">
    <property type="entry name" value="NAD(P)-binding Rossmann-like Domain"/>
    <property type="match status" value="1"/>
</dbReference>
<dbReference type="PANTHER" id="PTHR43162">
    <property type="match status" value="1"/>
</dbReference>
<evidence type="ECO:0000313" key="2">
    <source>
        <dbReference type="Proteomes" id="UP001465976"/>
    </source>
</evidence>
<keyword evidence="2" id="KW-1185">Reference proteome</keyword>
<dbReference type="Proteomes" id="UP001465976">
    <property type="component" value="Unassembled WGS sequence"/>
</dbReference>
<proteinExistence type="predicted"/>
<dbReference type="InterPro" id="IPR036291">
    <property type="entry name" value="NAD(P)-bd_dom_sf"/>
</dbReference>
<name>A0ABR3FPF3_9AGAR</name>
<comment type="caution">
    <text evidence="1">The sequence shown here is derived from an EMBL/GenBank/DDBJ whole genome shotgun (WGS) entry which is preliminary data.</text>
</comment>
<gene>
    <name evidence="1" type="ORF">V5O48_004649</name>
</gene>
<dbReference type="SUPFAM" id="SSF51735">
    <property type="entry name" value="NAD(P)-binding Rossmann-fold domains"/>
    <property type="match status" value="1"/>
</dbReference>
<sequence>MNQFVELAAKEHGVKRFVLLGGVYELGEGRHVGKLLPAIKERRKIYTATGDYKIPFISAMDVARVAFHCLTDDKPHNTAYRVNGPEMLSYDEIAEKPTRCLRMKIEHVKLDEEARAKQAMEFGTPGEPLARFLNSLEASGAGLSGDIDIGNDVEKATGQRPQSFDSFAEEHKNIWL</sequence>
<evidence type="ECO:0008006" key="3">
    <source>
        <dbReference type="Google" id="ProtNLM"/>
    </source>
</evidence>